<gene>
    <name evidence="2" type="ordered locus">TMO_a0367</name>
</gene>
<keyword evidence="2" id="KW-0238">DNA-binding</keyword>
<dbReference type="HOGENOM" id="CLU_369164_0_0_5"/>
<keyword evidence="2" id="KW-0614">Plasmid</keyword>
<sequence length="754" mass="84145">MSTSSSDLFINPYQFIDISEPIEKHRDELLGTYPIIRELKTAGADLGHLTHDRWLEGSYSGHFVCTLMTFSPVVVGGQQTAATSDAYGRVEPFRYRGKIALPASSLRGMLSSIAEIASGSAPRILDRRGILSYRVDLSDALSAMAMVERDLRDPTKLVLRPLAVPTFEIKKKSPGKWMIDDFDRFSRKWSKCFPGLSFKYYFDKDQIPYEDSSFVSEDGHRRKYECPAAALVPRFQREYDIVATENKWDLTVDGKKIPIKVKIQDGRYFVLGGYAGSTPAPHDEETSSSGAAVGYVRGIEAAGETVQVRKYDVFLREVARNTPTLPLPEEVVRRYVRLAEEAYESALAERRRSKGRTPAVLYPRNAPKNKADGFRPRPGDIVFFDTSDKDGSVIEISYSAAWRRYALRNTGDNSFEAADIHDFFEASEERAGRRLRPVTAETAGTPLSRAEALFGFVADTGVADEEGDRAGLSYAGRVQVGFATLGKRVSQEDPLDNRKVLRVLASPKLPSESFYFHTTDVDTKGPLSLTNHRPNGTKMYVHNGSPRPISIRKIAQGDDQARQKLEVRPISEKTKFIFRVYFENLDIRELQLLAFAITPSDNFCHKIGLGRNIGMGTVIIKVKSLVLWDRGQRYIDPFDTGHQQQFDGEDNNTPLAPRQLAAGWRRLLEEALPQTARALDTLGRLPPKDGPAVAHPFALDQQIHTEDKTFSWSANNKRLAAGKRQTLGPIRDGKLSTLKPNGNGSKESDKSGGK</sequence>
<dbReference type="NCBIfam" id="TIGR03986">
    <property type="entry name" value="TIGR03986 family CRISPR-associated RAMP protein"/>
    <property type="match status" value="1"/>
</dbReference>
<dbReference type="InterPro" id="IPR023825">
    <property type="entry name" value="CRISPR-assoc_RAMP_BGP1436"/>
</dbReference>
<name>I3TSN2_TISMK</name>
<geneLocation type="plasmid" evidence="2 3">
    <name>pTM1</name>
</geneLocation>
<evidence type="ECO:0000313" key="3">
    <source>
        <dbReference type="Proteomes" id="UP000005258"/>
    </source>
</evidence>
<reference evidence="2 3" key="1">
    <citation type="journal article" date="2012" name="J. Am. Chem. Soc.">
        <title>Bacterial biosynthesis and maturation of the didemnin anti-cancer agents.</title>
        <authorList>
            <person name="Xu Y."/>
            <person name="Kersten R.D."/>
            <person name="Nam S.J."/>
            <person name="Lu L."/>
            <person name="Al-Suwailem A.M."/>
            <person name="Zheng H."/>
            <person name="Fenical W."/>
            <person name="Dorrestein P.C."/>
            <person name="Moore B.S."/>
            <person name="Qian P.Y."/>
        </authorList>
    </citation>
    <scope>NUCLEOTIDE SEQUENCE [LARGE SCALE GENOMIC DNA]</scope>
    <source>
        <strain evidence="2 3">KA081020-065</strain>
    </source>
</reference>
<dbReference type="GO" id="GO:0003677">
    <property type="term" value="F:DNA binding"/>
    <property type="evidence" value="ECO:0007669"/>
    <property type="project" value="UniProtKB-KW"/>
</dbReference>
<protein>
    <submittedName>
        <fullName evidence="2">Cold-shock DNA-binding domain protein</fullName>
    </submittedName>
</protein>
<keyword evidence="3" id="KW-1185">Reference proteome</keyword>
<proteinExistence type="predicted"/>
<accession>I3TSN2</accession>
<evidence type="ECO:0000313" key="2">
    <source>
        <dbReference type="EMBL" id="AFK55770.1"/>
    </source>
</evidence>
<dbReference type="RefSeq" id="WP_014747447.1">
    <property type="nucleotide sequence ID" value="NC_017957.2"/>
</dbReference>
<dbReference type="KEGG" id="tmo:TMO_a0367"/>
<dbReference type="AlphaFoldDB" id="I3TSN2"/>
<organism evidence="2 3">
    <name type="scientific">Tistrella mobilis (strain KA081020-065)</name>
    <dbReference type="NCBI Taxonomy" id="1110502"/>
    <lineage>
        <taxon>Bacteria</taxon>
        <taxon>Pseudomonadati</taxon>
        <taxon>Pseudomonadota</taxon>
        <taxon>Alphaproteobacteria</taxon>
        <taxon>Geminicoccales</taxon>
        <taxon>Geminicoccaceae</taxon>
        <taxon>Tistrella</taxon>
    </lineage>
</organism>
<dbReference type="Proteomes" id="UP000005258">
    <property type="component" value="Plasmid pTM1"/>
</dbReference>
<dbReference type="EMBL" id="CP003237">
    <property type="protein sequence ID" value="AFK55770.1"/>
    <property type="molecule type" value="Genomic_DNA"/>
</dbReference>
<evidence type="ECO:0000256" key="1">
    <source>
        <dbReference type="SAM" id="MobiDB-lite"/>
    </source>
</evidence>
<feature type="region of interest" description="Disordered" evidence="1">
    <location>
        <begin position="720"/>
        <end position="754"/>
    </location>
</feature>